<dbReference type="EMBL" id="QPGL01000001">
    <property type="protein sequence ID" value="RCS73692.1"/>
    <property type="molecule type" value="Genomic_DNA"/>
</dbReference>
<evidence type="ECO:0000313" key="1">
    <source>
        <dbReference type="EMBL" id="RCS73692.1"/>
    </source>
</evidence>
<dbReference type="Pfam" id="PF07295">
    <property type="entry name" value="DUF1451"/>
    <property type="match status" value="1"/>
</dbReference>
<dbReference type="Proteomes" id="UP000252479">
    <property type="component" value="Unassembled WGS sequence"/>
</dbReference>
<keyword evidence="2" id="KW-1185">Reference proteome</keyword>
<dbReference type="InterPro" id="IPR009912">
    <property type="entry name" value="DUF1451"/>
</dbReference>
<proteinExistence type="predicted"/>
<dbReference type="OrthoDB" id="3174978at2"/>
<comment type="caution">
    <text evidence="1">The sequence shown here is derived from an EMBL/GenBank/DDBJ whole genome shotgun (WGS) entry which is preliminary data.</text>
</comment>
<organism evidence="1 2">
    <name type="scientific">Vibrio casei</name>
    <dbReference type="NCBI Taxonomy" id="673372"/>
    <lineage>
        <taxon>Bacteria</taxon>
        <taxon>Pseudomonadati</taxon>
        <taxon>Pseudomonadota</taxon>
        <taxon>Gammaproteobacteria</taxon>
        <taxon>Vibrionales</taxon>
        <taxon>Vibrionaceae</taxon>
        <taxon>Vibrio</taxon>
    </lineage>
</organism>
<gene>
    <name evidence="1" type="ORF">CIK83_08830</name>
</gene>
<name>A0A368LP91_9VIBR</name>
<protein>
    <submittedName>
        <fullName evidence="1">Zinc ribbon-containing protein</fullName>
    </submittedName>
</protein>
<dbReference type="AlphaFoldDB" id="A0A368LP91"/>
<evidence type="ECO:0000313" key="2">
    <source>
        <dbReference type="Proteomes" id="UP000252479"/>
    </source>
</evidence>
<dbReference type="GeneID" id="303189024"/>
<dbReference type="NCBIfam" id="NF008261">
    <property type="entry name" value="PRK11032.1"/>
    <property type="match status" value="1"/>
</dbReference>
<dbReference type="RefSeq" id="WP_086961403.1">
    <property type="nucleotide sequence ID" value="NZ_AP018680.1"/>
</dbReference>
<sequence length="160" mass="18514">MSKRNQDYKKLLEEIIESLKHTPEELNKALDTPKKMWQATKDMTKDEYALISRYVKSDLKEFAENYEKDKEAIANDPFRDVIAESIWQGLLDITDKTQIEWMEVFQDIEHKGLYEAGDVIGLGALVCEKCGHRQEHTHPCEITPCIECGNNAFTRVPLKP</sequence>
<reference evidence="1 2" key="1">
    <citation type="journal article" date="2017" name="Elife">
        <title>Extensive horizontal gene transfer in cheese-associated bacteria.</title>
        <authorList>
            <person name="Bonham K.S."/>
            <person name="Wolfe B.E."/>
            <person name="Dutton R.J."/>
        </authorList>
    </citation>
    <scope>NUCLEOTIDE SEQUENCE [LARGE SCALE GENOMIC DNA]</scope>
    <source>
        <strain evidence="1 2">JB196</strain>
    </source>
</reference>
<accession>A0A368LP91</accession>